<dbReference type="PANTHER" id="PTHR47336">
    <property type="entry name" value="TRANSCRIPTION FACTOR HMS1-RELATED"/>
    <property type="match status" value="1"/>
</dbReference>
<evidence type="ECO:0000256" key="2">
    <source>
        <dbReference type="SAM" id="MobiDB-lite"/>
    </source>
</evidence>
<sequence>MSANWAPFLTDEGLTLPYDQWSDIPQTTTGSTTHPSTTTNNHPLSAMPKSTATSGSDPGDLSVFNSILNGSSFDDPLFTANDYFLSDFEILQPFNDPLAGGESTTESSPEPTSGIALTGPFTASHDISSASQTPASIPTDPNQSPLDMSMNRRPSVHRAQTFPNPSYESMFPNNMDSGFVEDLTFPDGPNGAASSSHAIDKTTHDHTHSNSASTGTTAKRNRNKPDIISACWTSPLCPNHGQDGPPPNPSNCGGGCAPFLFANDDNLPTSTINSLLPQPQEIIAEDGIVEIQPRPKKRSESSSSCEPAGRRFPSSTTPEQTLPKEEQEESPDTVGNLDDAKPKSRRRLPHNQVERKYRESLNTQLESLRRVVPALQQNQRGCDGADIEDLPAPSKPSKAVILASATAYIKQMEKDKKSLAEENAALRTRMKALQALVKCEDCSLMQYVVDLKINPARQ</sequence>
<feature type="compositionally biased region" description="Basic and acidic residues" evidence="2">
    <location>
        <begin position="198"/>
        <end position="208"/>
    </location>
</feature>
<dbReference type="GeneID" id="54278741"/>
<dbReference type="Proteomes" id="UP000799778">
    <property type="component" value="Unassembled WGS sequence"/>
</dbReference>
<feature type="compositionally biased region" description="Low complexity" evidence="2">
    <location>
        <begin position="100"/>
        <end position="114"/>
    </location>
</feature>
<feature type="region of interest" description="Disordered" evidence="2">
    <location>
        <begin position="287"/>
        <end position="357"/>
    </location>
</feature>
<dbReference type="GO" id="GO:0046983">
    <property type="term" value="F:protein dimerization activity"/>
    <property type="evidence" value="ECO:0007669"/>
    <property type="project" value="InterPro"/>
</dbReference>
<dbReference type="InterPro" id="IPR036638">
    <property type="entry name" value="HLH_DNA-bd_sf"/>
</dbReference>
<dbReference type="RefSeq" id="XP_033386100.1">
    <property type="nucleotide sequence ID" value="XM_033521344.1"/>
</dbReference>
<dbReference type="InterPro" id="IPR011598">
    <property type="entry name" value="bHLH_dom"/>
</dbReference>
<keyword evidence="1" id="KW-0175">Coiled coil</keyword>
<dbReference type="InterPro" id="IPR052099">
    <property type="entry name" value="Regulatory_TF_Diverse"/>
</dbReference>
<dbReference type="Pfam" id="PF00010">
    <property type="entry name" value="HLH"/>
    <property type="match status" value="1"/>
</dbReference>
<evidence type="ECO:0000313" key="4">
    <source>
        <dbReference type="EMBL" id="KAF2017761.1"/>
    </source>
</evidence>
<keyword evidence="5" id="KW-1185">Reference proteome</keyword>
<feature type="compositionally biased region" description="Polar residues" evidence="2">
    <location>
        <begin position="209"/>
        <end position="218"/>
    </location>
</feature>
<name>A0A6A5XYH5_9PLEO</name>
<dbReference type="SMART" id="SM00353">
    <property type="entry name" value="HLH"/>
    <property type="match status" value="1"/>
</dbReference>
<dbReference type="EMBL" id="ML978068">
    <property type="protein sequence ID" value="KAF2017761.1"/>
    <property type="molecule type" value="Genomic_DNA"/>
</dbReference>
<feature type="coiled-coil region" evidence="1">
    <location>
        <begin position="402"/>
        <end position="436"/>
    </location>
</feature>
<gene>
    <name evidence="4" type="ORF">BU24DRAFT_157890</name>
</gene>
<feature type="compositionally biased region" description="Low complexity" evidence="2">
    <location>
        <begin position="27"/>
        <end position="43"/>
    </location>
</feature>
<dbReference type="Gene3D" id="4.10.280.10">
    <property type="entry name" value="Helix-loop-helix DNA-binding domain"/>
    <property type="match status" value="1"/>
</dbReference>
<evidence type="ECO:0000256" key="1">
    <source>
        <dbReference type="SAM" id="Coils"/>
    </source>
</evidence>
<evidence type="ECO:0000313" key="5">
    <source>
        <dbReference type="Proteomes" id="UP000799778"/>
    </source>
</evidence>
<feature type="domain" description="BHLH" evidence="3">
    <location>
        <begin position="345"/>
        <end position="412"/>
    </location>
</feature>
<dbReference type="PROSITE" id="PS50888">
    <property type="entry name" value="BHLH"/>
    <property type="match status" value="1"/>
</dbReference>
<dbReference type="CDD" id="cd11395">
    <property type="entry name" value="bHLHzip_SREBP_like"/>
    <property type="match status" value="1"/>
</dbReference>
<dbReference type="PANTHER" id="PTHR47336:SF2">
    <property type="entry name" value="TRANSCRIPTION FACTOR HMS1-RELATED"/>
    <property type="match status" value="1"/>
</dbReference>
<proteinExistence type="predicted"/>
<accession>A0A6A5XYH5</accession>
<feature type="compositionally biased region" description="Polar residues" evidence="2">
    <location>
        <begin position="125"/>
        <end position="146"/>
    </location>
</feature>
<feature type="region of interest" description="Disordered" evidence="2">
    <location>
        <begin position="96"/>
        <end position="150"/>
    </location>
</feature>
<protein>
    <recommendedName>
        <fullName evidence="3">BHLH domain-containing protein</fullName>
    </recommendedName>
</protein>
<evidence type="ECO:0000259" key="3">
    <source>
        <dbReference type="PROSITE" id="PS50888"/>
    </source>
</evidence>
<organism evidence="4 5">
    <name type="scientific">Aaosphaeria arxii CBS 175.79</name>
    <dbReference type="NCBI Taxonomy" id="1450172"/>
    <lineage>
        <taxon>Eukaryota</taxon>
        <taxon>Fungi</taxon>
        <taxon>Dikarya</taxon>
        <taxon>Ascomycota</taxon>
        <taxon>Pezizomycotina</taxon>
        <taxon>Dothideomycetes</taxon>
        <taxon>Pleosporomycetidae</taxon>
        <taxon>Pleosporales</taxon>
        <taxon>Pleosporales incertae sedis</taxon>
        <taxon>Aaosphaeria</taxon>
    </lineage>
</organism>
<feature type="region of interest" description="Disordered" evidence="2">
    <location>
        <begin position="184"/>
        <end position="223"/>
    </location>
</feature>
<dbReference type="SUPFAM" id="SSF47459">
    <property type="entry name" value="HLH, helix-loop-helix DNA-binding domain"/>
    <property type="match status" value="1"/>
</dbReference>
<dbReference type="OrthoDB" id="2133190at2759"/>
<reference evidence="4" key="1">
    <citation type="journal article" date="2020" name="Stud. Mycol.">
        <title>101 Dothideomycetes genomes: a test case for predicting lifestyles and emergence of pathogens.</title>
        <authorList>
            <person name="Haridas S."/>
            <person name="Albert R."/>
            <person name="Binder M."/>
            <person name="Bloem J."/>
            <person name="Labutti K."/>
            <person name="Salamov A."/>
            <person name="Andreopoulos B."/>
            <person name="Baker S."/>
            <person name="Barry K."/>
            <person name="Bills G."/>
            <person name="Bluhm B."/>
            <person name="Cannon C."/>
            <person name="Castanera R."/>
            <person name="Culley D."/>
            <person name="Daum C."/>
            <person name="Ezra D."/>
            <person name="Gonzalez J."/>
            <person name="Henrissat B."/>
            <person name="Kuo A."/>
            <person name="Liang C."/>
            <person name="Lipzen A."/>
            <person name="Lutzoni F."/>
            <person name="Magnuson J."/>
            <person name="Mondo S."/>
            <person name="Nolan M."/>
            <person name="Ohm R."/>
            <person name="Pangilinan J."/>
            <person name="Park H.-J."/>
            <person name="Ramirez L."/>
            <person name="Alfaro M."/>
            <person name="Sun H."/>
            <person name="Tritt A."/>
            <person name="Yoshinaga Y."/>
            <person name="Zwiers L.-H."/>
            <person name="Turgeon B."/>
            <person name="Goodwin S."/>
            <person name="Spatafora J."/>
            <person name="Crous P."/>
            <person name="Grigoriev I."/>
        </authorList>
    </citation>
    <scope>NUCLEOTIDE SEQUENCE</scope>
    <source>
        <strain evidence="4">CBS 175.79</strain>
    </source>
</reference>
<feature type="region of interest" description="Disordered" evidence="2">
    <location>
        <begin position="19"/>
        <end position="57"/>
    </location>
</feature>
<dbReference type="AlphaFoldDB" id="A0A6A5XYH5"/>